<dbReference type="RefSeq" id="WP_045280432.1">
    <property type="nucleotide sequence ID" value="NZ_JYIW01000026.1"/>
</dbReference>
<accession>A0A0F0L739</accession>
<proteinExistence type="predicted"/>
<feature type="transmembrane region" description="Helical" evidence="1">
    <location>
        <begin position="53"/>
        <end position="75"/>
    </location>
</feature>
<feature type="transmembrane region" description="Helical" evidence="1">
    <location>
        <begin position="20"/>
        <end position="41"/>
    </location>
</feature>
<dbReference type="OrthoDB" id="5054050at2"/>
<keyword evidence="1" id="KW-0812">Transmembrane</keyword>
<dbReference type="PATRIC" id="fig|82380.11.peg.3224"/>
<keyword evidence="1" id="KW-1133">Transmembrane helix</keyword>
<gene>
    <name evidence="2" type="ORF">RS83_03191</name>
</gene>
<evidence type="ECO:0000313" key="3">
    <source>
        <dbReference type="Proteomes" id="UP000033640"/>
    </source>
</evidence>
<feature type="transmembrane region" description="Helical" evidence="1">
    <location>
        <begin position="311"/>
        <end position="332"/>
    </location>
</feature>
<organism evidence="2 3">
    <name type="scientific">Microbacterium oxydans</name>
    <dbReference type="NCBI Taxonomy" id="82380"/>
    <lineage>
        <taxon>Bacteria</taxon>
        <taxon>Bacillati</taxon>
        <taxon>Actinomycetota</taxon>
        <taxon>Actinomycetes</taxon>
        <taxon>Micrococcales</taxon>
        <taxon>Microbacteriaceae</taxon>
        <taxon>Microbacterium</taxon>
    </lineage>
</organism>
<protein>
    <submittedName>
        <fullName evidence="2">Uncharacterized protein</fullName>
    </submittedName>
</protein>
<dbReference type="Proteomes" id="UP000033640">
    <property type="component" value="Unassembled WGS sequence"/>
</dbReference>
<dbReference type="EMBL" id="JYIW01000026">
    <property type="protein sequence ID" value="KJL28125.1"/>
    <property type="molecule type" value="Genomic_DNA"/>
</dbReference>
<reference evidence="2 3" key="1">
    <citation type="submission" date="2015-02" db="EMBL/GenBank/DDBJ databases">
        <title>Draft genome sequences of ten Microbacterium spp. with emphasis on heavy metal contaminated environments.</title>
        <authorList>
            <person name="Corretto E."/>
        </authorList>
    </citation>
    <scope>NUCLEOTIDE SEQUENCE [LARGE SCALE GENOMIC DNA]</scope>
    <source>
        <strain evidence="2 3">BEL4b</strain>
    </source>
</reference>
<evidence type="ECO:0000313" key="2">
    <source>
        <dbReference type="EMBL" id="KJL28125.1"/>
    </source>
</evidence>
<sequence length="334" mass="35852">MPPLSPFSVVARVPSGRGGALIAALSLAYAVVVAPVAFYLLPVGFELTGAALIAGQLGVIGAGAVLVLFSAARILRDARRRARLVELAHAAGWDYRQDVSDWIWGGSVDEQIERTGRSSRDHIDARGSDLPFDSAERTVVVGDREGATVHTIRAVRIPLSAEAPRITLRSRRGGGALSLLPRRPSGRSELRLEGNFSDVFEVSVPAGYETDALYLLTPDLMVILLDASADLDLEIVDSTLHVYFPAIDLTDPAVLARVLGAIAALHERFGRRTLLYRDERAPALDPAVSRRNGDTLAAAARTLDTRLRIGPIVLAVLTPLIPMLIAFAWLHLAG</sequence>
<name>A0A0F0L739_9MICO</name>
<evidence type="ECO:0000256" key="1">
    <source>
        <dbReference type="SAM" id="Phobius"/>
    </source>
</evidence>
<comment type="caution">
    <text evidence="2">The sequence shown here is derived from an EMBL/GenBank/DDBJ whole genome shotgun (WGS) entry which is preliminary data.</text>
</comment>
<dbReference type="AlphaFoldDB" id="A0A0F0L739"/>
<keyword evidence="1" id="KW-0472">Membrane</keyword>